<dbReference type="GeneID" id="110989616"/>
<evidence type="ECO:0000313" key="4">
    <source>
        <dbReference type="RefSeq" id="XP_022109830.1"/>
    </source>
</evidence>
<dbReference type="GO" id="GO:0005739">
    <property type="term" value="C:mitochondrion"/>
    <property type="evidence" value="ECO:0007669"/>
    <property type="project" value="TreeGrafter"/>
</dbReference>
<dbReference type="PANTHER" id="PTHR31296">
    <property type="entry name" value="UPF0565 PROTEIN C2ORF69"/>
    <property type="match status" value="1"/>
</dbReference>
<dbReference type="RefSeq" id="XP_022109828.1">
    <property type="nucleotide sequence ID" value="XM_022254136.1"/>
</dbReference>
<evidence type="ECO:0000313" key="1">
    <source>
        <dbReference type="Proteomes" id="UP000694845"/>
    </source>
</evidence>
<evidence type="ECO:0000313" key="2">
    <source>
        <dbReference type="RefSeq" id="XP_022109828.1"/>
    </source>
</evidence>
<accession>A0A8B7ZYK3</accession>
<proteinExistence type="predicted"/>
<organism evidence="1 4">
    <name type="scientific">Acanthaster planci</name>
    <name type="common">Crown-of-thorns starfish</name>
    <dbReference type="NCBI Taxonomy" id="133434"/>
    <lineage>
        <taxon>Eukaryota</taxon>
        <taxon>Metazoa</taxon>
        <taxon>Echinodermata</taxon>
        <taxon>Eleutherozoa</taxon>
        <taxon>Asterozoa</taxon>
        <taxon>Asteroidea</taxon>
        <taxon>Valvatacea</taxon>
        <taxon>Valvatida</taxon>
        <taxon>Acanthasteridae</taxon>
        <taxon>Acanthaster</taxon>
    </lineage>
</organism>
<name>A0A8B7ZYK3_ACAPL</name>
<reference evidence="2 3" key="1">
    <citation type="submission" date="2025-04" db="UniProtKB">
        <authorList>
            <consortium name="RefSeq"/>
        </authorList>
    </citation>
    <scope>IDENTIFICATION</scope>
</reference>
<dbReference type="OMA" id="DIMSCHP"/>
<sequence>MAHREFMKGLTFMTLKNVTGVGSRENDILFSTVVNGSNCKHQRETAQGHVVFFPGDTQNFHEVMMNHLTNKKWASWSYENTSALLHQRFFNSYVWLIKPSRIHENTFSCYDNFLQSTTFGAPASFENFESLLHLRHILLSAISLVNTRQGNAMSVQPLSKDTPLSIIGFSKGCVVLNQFLYELESAKKNPELSDFLKLTSAFYWLDAGHSLTSRIWITDEKLLQQLTDSSIRVRVHVSPRQVRDPGRPYIGEEERVFVEVLKRQGADIQETLHFTDQERSMEQHFRILEQF</sequence>
<dbReference type="Pfam" id="PF10561">
    <property type="entry name" value="C2orf69"/>
    <property type="match status" value="2"/>
</dbReference>
<dbReference type="PANTHER" id="PTHR31296:SF1">
    <property type="entry name" value="MITOCHONDRIAL PROTEIN C2ORF69"/>
    <property type="match status" value="1"/>
</dbReference>
<dbReference type="KEGG" id="aplc:110989616"/>
<dbReference type="RefSeq" id="XP_022109829.1">
    <property type="nucleotide sequence ID" value="XM_022254137.1"/>
</dbReference>
<dbReference type="RefSeq" id="XP_022109830.1">
    <property type="nucleotide sequence ID" value="XM_022254138.1"/>
</dbReference>
<dbReference type="AlphaFoldDB" id="A0A8B7ZYK3"/>
<gene>
    <name evidence="2 3 4" type="primary">LOC110989616</name>
</gene>
<keyword evidence="1" id="KW-1185">Reference proteome</keyword>
<evidence type="ECO:0000313" key="3">
    <source>
        <dbReference type="RefSeq" id="XP_022109829.1"/>
    </source>
</evidence>
<dbReference type="OrthoDB" id="419333at2759"/>
<dbReference type="InterPro" id="IPR018881">
    <property type="entry name" value="C2orf69_mit"/>
</dbReference>
<dbReference type="Proteomes" id="UP000694845">
    <property type="component" value="Unplaced"/>
</dbReference>
<protein>
    <submittedName>
        <fullName evidence="2 3">UPF0565 protein C2orf69 homolog</fullName>
    </submittedName>
</protein>